<evidence type="ECO:0000259" key="3">
    <source>
        <dbReference type="Pfam" id="PF01494"/>
    </source>
</evidence>
<dbReference type="InterPro" id="IPR036188">
    <property type="entry name" value="FAD/NAD-bd_sf"/>
</dbReference>
<keyword evidence="4" id="KW-0503">Monooxygenase</keyword>
<dbReference type="InterPro" id="IPR050816">
    <property type="entry name" value="Flavin-dep_Halogenase_NPB"/>
</dbReference>
<organism evidence="4 5">
    <name type="scientific">Streptomyces chartreusis</name>
    <dbReference type="NCBI Taxonomy" id="1969"/>
    <lineage>
        <taxon>Bacteria</taxon>
        <taxon>Bacillati</taxon>
        <taxon>Actinomycetota</taxon>
        <taxon>Actinomycetes</taxon>
        <taxon>Kitasatosporales</taxon>
        <taxon>Streptomycetaceae</taxon>
        <taxon>Streptomyces</taxon>
    </lineage>
</organism>
<dbReference type="PANTHER" id="PTHR43747">
    <property type="entry name" value="FAD-BINDING PROTEIN"/>
    <property type="match status" value="1"/>
</dbReference>
<protein>
    <submittedName>
        <fullName evidence="4">FAD-dependent monooxygenase</fullName>
    </submittedName>
</protein>
<evidence type="ECO:0000256" key="1">
    <source>
        <dbReference type="ARBA" id="ARBA00023002"/>
    </source>
</evidence>
<feature type="domain" description="FAD-binding" evidence="3">
    <location>
        <begin position="7"/>
        <end position="38"/>
    </location>
</feature>
<keyword evidence="1" id="KW-0560">Oxidoreductase</keyword>
<dbReference type="GO" id="GO:0004497">
    <property type="term" value="F:monooxygenase activity"/>
    <property type="evidence" value="ECO:0007669"/>
    <property type="project" value="UniProtKB-KW"/>
</dbReference>
<dbReference type="Pfam" id="PF01494">
    <property type="entry name" value="FAD_binding_3"/>
    <property type="match status" value="1"/>
</dbReference>
<dbReference type="EMBL" id="CP056041">
    <property type="protein sequence ID" value="QKZ16187.1"/>
    <property type="molecule type" value="Genomic_DNA"/>
</dbReference>
<dbReference type="InterPro" id="IPR002938">
    <property type="entry name" value="FAD-bd"/>
</dbReference>
<dbReference type="SUPFAM" id="SSF51905">
    <property type="entry name" value="FAD/NAD(P)-binding domain"/>
    <property type="match status" value="1"/>
</dbReference>
<reference evidence="4 5" key="1">
    <citation type="submission" date="2020-06" db="EMBL/GenBank/DDBJ databases">
        <title>Genome mining for natural products.</title>
        <authorList>
            <person name="Zhang B."/>
            <person name="Shi J."/>
            <person name="Ge H."/>
        </authorList>
    </citation>
    <scope>NUCLEOTIDE SEQUENCE [LARGE SCALE GENOMIC DNA]</scope>
    <source>
        <strain evidence="4 5">NA02069</strain>
    </source>
</reference>
<dbReference type="GO" id="GO:0071949">
    <property type="term" value="F:FAD binding"/>
    <property type="evidence" value="ECO:0007669"/>
    <property type="project" value="InterPro"/>
</dbReference>
<sequence>MNAAVSDTLILGSGPAGLMTAILLAAEGRQVTLVDRDPPPPKGKADDLYAGWKRLGVRQFSQAHLLLPGGFRLLAKESPESVDRMLDLGAVSHNIIAGAWHVGAIDGPREDDGRFETVAVRRPVLEASLLAVAEGHPGITVRRGLRVNRLKTEKPRAGHCRRVRGVACEGGEEINAELVVDASGRGASGAAMLRDVGLAPYEQRAEAGFRYYTRFFRSEYLASRLPPWAGFQHDSVSILVLPGDSGTWSVTFVTSDRDQELRGLSNRDAWHRAIQLYPTEAHWAEGKPVTDVIATGGLRSAHRCLVVAGEPVVTGIVAVGDAWASTNPFFGAGMTTAFRHAALLRDTMRLVDTRDALAFSMTFAAATERHLLPLWRGFNDWDRHRLAEVDHEMTGRRYTTDDPFWQKRVALEAARAKDPDVLRAAADISGLLAGPEVLARPSIKERIAALSAGASRYHYPGPVRGELLAAVTAG</sequence>
<comment type="similarity">
    <text evidence="2">Belongs to the flavin-dependent halogenase family. Bacterial tryptophan halogenase subfamily.</text>
</comment>
<dbReference type="Proteomes" id="UP000509418">
    <property type="component" value="Chromosome"/>
</dbReference>
<keyword evidence="5" id="KW-1185">Reference proteome</keyword>
<dbReference type="Gene3D" id="3.50.50.60">
    <property type="entry name" value="FAD/NAD(P)-binding domain"/>
    <property type="match status" value="1"/>
</dbReference>
<gene>
    <name evidence="4" type="ORF">HUT05_01625</name>
</gene>
<evidence type="ECO:0000313" key="5">
    <source>
        <dbReference type="Proteomes" id="UP000509418"/>
    </source>
</evidence>
<evidence type="ECO:0000313" key="4">
    <source>
        <dbReference type="EMBL" id="QKZ16187.1"/>
    </source>
</evidence>
<dbReference type="RefSeq" id="WP_176573873.1">
    <property type="nucleotide sequence ID" value="NZ_CBDRGH010000018.1"/>
</dbReference>
<dbReference type="PANTHER" id="PTHR43747:SF5">
    <property type="entry name" value="FAD-BINDING DOMAIN-CONTAINING PROTEIN"/>
    <property type="match status" value="1"/>
</dbReference>
<proteinExistence type="inferred from homology"/>
<accession>A0A7I0NSZ4</accession>
<evidence type="ECO:0000256" key="2">
    <source>
        <dbReference type="ARBA" id="ARBA00038396"/>
    </source>
</evidence>
<dbReference type="PRINTS" id="PR00420">
    <property type="entry name" value="RNGMNOXGNASE"/>
</dbReference>
<dbReference type="AlphaFoldDB" id="A0A7I0NSZ4"/>
<name>A0A7I0NSZ4_STRCX</name>